<dbReference type="PANTHER" id="PTHR45923">
    <property type="entry name" value="PROTEIN SEY1"/>
    <property type="match status" value="1"/>
</dbReference>
<dbReference type="Proteomes" id="UP001161247">
    <property type="component" value="Chromosome 3"/>
</dbReference>
<proteinExistence type="predicted"/>
<evidence type="ECO:0000313" key="2">
    <source>
        <dbReference type="EMBL" id="CAI9100053.1"/>
    </source>
</evidence>
<dbReference type="Pfam" id="PF20428">
    <property type="entry name" value="Sey1_3HB"/>
    <property type="match status" value="1"/>
</dbReference>
<evidence type="ECO:0000313" key="3">
    <source>
        <dbReference type="Proteomes" id="UP001161247"/>
    </source>
</evidence>
<dbReference type="InterPro" id="IPR008803">
    <property type="entry name" value="RHD3/Sey1"/>
</dbReference>
<dbReference type="InterPro" id="IPR046758">
    <property type="entry name" value="Sey1/RHD3-like_3HB"/>
</dbReference>
<dbReference type="AlphaFoldDB" id="A0AAV1CY06"/>
<dbReference type="GO" id="GO:0005783">
    <property type="term" value="C:endoplasmic reticulum"/>
    <property type="evidence" value="ECO:0007669"/>
    <property type="project" value="TreeGrafter"/>
</dbReference>
<reference evidence="2" key="1">
    <citation type="submission" date="2023-03" db="EMBL/GenBank/DDBJ databases">
        <authorList>
            <person name="Julca I."/>
        </authorList>
    </citation>
    <scope>NUCLEOTIDE SEQUENCE</scope>
</reference>
<dbReference type="GO" id="GO:0003924">
    <property type="term" value="F:GTPase activity"/>
    <property type="evidence" value="ECO:0007669"/>
    <property type="project" value="TreeGrafter"/>
</dbReference>
<accession>A0AAV1CY06</accession>
<name>A0AAV1CY06_OLDCO</name>
<protein>
    <submittedName>
        <fullName evidence="2">OLC1v1036975C1</fullName>
    </submittedName>
</protein>
<organism evidence="2 3">
    <name type="scientific">Oldenlandia corymbosa var. corymbosa</name>
    <dbReference type="NCBI Taxonomy" id="529605"/>
    <lineage>
        <taxon>Eukaryota</taxon>
        <taxon>Viridiplantae</taxon>
        <taxon>Streptophyta</taxon>
        <taxon>Embryophyta</taxon>
        <taxon>Tracheophyta</taxon>
        <taxon>Spermatophyta</taxon>
        <taxon>Magnoliopsida</taxon>
        <taxon>eudicotyledons</taxon>
        <taxon>Gunneridae</taxon>
        <taxon>Pentapetalae</taxon>
        <taxon>asterids</taxon>
        <taxon>lamiids</taxon>
        <taxon>Gentianales</taxon>
        <taxon>Rubiaceae</taxon>
        <taxon>Rubioideae</taxon>
        <taxon>Spermacoceae</taxon>
        <taxon>Hedyotis-Oldenlandia complex</taxon>
        <taxon>Oldenlandia</taxon>
    </lineage>
</organism>
<keyword evidence="3" id="KW-1185">Reference proteome</keyword>
<dbReference type="PANTHER" id="PTHR45923:SF2">
    <property type="entry name" value="PROTEIN SEY1"/>
    <property type="match status" value="1"/>
</dbReference>
<dbReference type="GO" id="GO:0016320">
    <property type="term" value="P:endoplasmic reticulum membrane fusion"/>
    <property type="evidence" value="ECO:0007669"/>
    <property type="project" value="TreeGrafter"/>
</dbReference>
<evidence type="ECO:0000259" key="1">
    <source>
        <dbReference type="Pfam" id="PF20428"/>
    </source>
</evidence>
<gene>
    <name evidence="2" type="ORF">OLC1_LOCUS9966</name>
</gene>
<dbReference type="EMBL" id="OX459120">
    <property type="protein sequence ID" value="CAI9100053.1"/>
    <property type="molecule type" value="Genomic_DNA"/>
</dbReference>
<sequence length="220" mass="24765">MAIEIILRSETKTVISGLHSEVVGFGLEETEEAVLDLVTKLELETHARSVVVSEAEKEAARVLRHMKDRFSRLFNCDYIVMPRVWTVDEDIESLNKTACSSALKLLSVLAVVRLDDGEPRNIIEKRLSRVLADRKVATVSMEKEDEHHALGSSSTTWDEFPPSRTLIRPSKCKSLWNKFLAETEYHVKKAYSAQAAARRRLEGDVKGDRKPCSNCGHCSP</sequence>
<feature type="domain" description="Sey1/RHD3-like three-helix bundle" evidence="1">
    <location>
        <begin position="7"/>
        <end position="190"/>
    </location>
</feature>